<comment type="caution">
    <text evidence="3">The sequence shown here is derived from an EMBL/GenBank/DDBJ whole genome shotgun (WGS) entry which is preliminary data.</text>
</comment>
<dbReference type="EMBL" id="BBPA01000070">
    <property type="protein sequence ID" value="GAL95424.1"/>
    <property type="molecule type" value="Genomic_DNA"/>
</dbReference>
<dbReference type="PANTHER" id="PTHR21666:SF270">
    <property type="entry name" value="MUREIN HYDROLASE ACTIVATOR ENVC"/>
    <property type="match status" value="1"/>
</dbReference>
<dbReference type="SMART" id="SM00257">
    <property type="entry name" value="LysM"/>
    <property type="match status" value="2"/>
</dbReference>
<evidence type="ECO:0000313" key="4">
    <source>
        <dbReference type="Proteomes" id="UP000030321"/>
    </source>
</evidence>
<dbReference type="CDD" id="cd00118">
    <property type="entry name" value="LysM"/>
    <property type="match status" value="2"/>
</dbReference>
<gene>
    <name evidence="3" type="ORF">N44_04279</name>
</gene>
<dbReference type="Gene3D" id="3.10.350.10">
    <property type="entry name" value="LysM domain"/>
    <property type="match status" value="2"/>
</dbReference>
<dbReference type="Proteomes" id="UP000030321">
    <property type="component" value="Unassembled WGS sequence"/>
</dbReference>
<feature type="domain" description="LysM" evidence="2">
    <location>
        <begin position="290"/>
        <end position="334"/>
    </location>
</feature>
<sequence>MKETFIHHPITSATPEQNCTAESNRVRYSAALLGLALSLGVPSILNSTSESAQAANSLPLAWEVIDLSQKAKDAGKKLKEPQIIQSQALATVKFIATSVVEHQVKPGESLWSLADTYQTTPTAIANSNNLSPHSDLIIGQTLKIPTPEQLPPAAPAATPEQLDSSSASLRQTRQRLQESLAALRTEETPHQSNSGETVIVTETTALVPDNSPTSVEIPVIAPEESPRPTGQVIPIPVPTPESDRPIATIPLNPPLTSRPEIPSVTLGNPAPVNEIPAVPTPRVIVPPENQVYRVRPGDTLNTIARALGITPAELARENGIDNPNQIKVNQTLVIPDHSANARVNQNLTPLVGDRPRLSFNPSNQQNLPPATASTGTEEFPENITGNYRERLRQEVANLRETNLSETQKSIAIPVDNPTETLDEPQITPNPQWTAIRSRSNQSTPPQIIGSAPTNVEEYNDRLRIPVGETVEPSLPPLTNPDEHLPNPAPIFTGFIWPTRGVLTSGFGWRWGRPHRGIDIAGPVGTPIVAAAAGEVIASGWNSGGYGNLVKLRHPDGSTTLYAHNSRLLVRRGQTVQQGEPIAQMGSTGFSTGPHLHFEVHPSGQGAVNPIAFLPGRR</sequence>
<dbReference type="PANTHER" id="PTHR21666">
    <property type="entry name" value="PEPTIDASE-RELATED"/>
    <property type="match status" value="1"/>
</dbReference>
<reference evidence="4" key="1">
    <citation type="journal article" date="2015" name="Genome">
        <title>Whole Genome Sequence of the Non-Microcystin-Producing Microcystis aeruginosa Strain NIES-44.</title>
        <authorList>
            <person name="Okano K."/>
            <person name="Miyata N."/>
            <person name="Ozaki Y."/>
        </authorList>
    </citation>
    <scope>NUCLEOTIDE SEQUENCE [LARGE SCALE GENOMIC DNA]</scope>
    <source>
        <strain evidence="4">NIES-44</strain>
    </source>
</reference>
<evidence type="ECO:0000313" key="3">
    <source>
        <dbReference type="EMBL" id="GAL95424.1"/>
    </source>
</evidence>
<evidence type="ECO:0000256" key="1">
    <source>
        <dbReference type="SAM" id="MobiDB-lite"/>
    </source>
</evidence>
<dbReference type="InterPro" id="IPR018392">
    <property type="entry name" value="LysM"/>
</dbReference>
<feature type="compositionally biased region" description="Polar residues" evidence="1">
    <location>
        <begin position="361"/>
        <end position="376"/>
    </location>
</feature>
<dbReference type="Gene3D" id="2.70.70.10">
    <property type="entry name" value="Glucose Permease (Domain IIA)"/>
    <property type="match status" value="1"/>
</dbReference>
<protein>
    <submittedName>
        <fullName evidence="3">Putative peptidase</fullName>
    </submittedName>
</protein>
<dbReference type="InterPro" id="IPR050570">
    <property type="entry name" value="Cell_wall_metabolism_enzyme"/>
</dbReference>
<organism evidence="3 4">
    <name type="scientific">Microcystis aeruginosa NIES-44</name>
    <dbReference type="NCBI Taxonomy" id="449439"/>
    <lineage>
        <taxon>Bacteria</taxon>
        <taxon>Bacillati</taxon>
        <taxon>Cyanobacteriota</taxon>
        <taxon>Cyanophyceae</taxon>
        <taxon>Oscillatoriophycideae</taxon>
        <taxon>Chroococcales</taxon>
        <taxon>Microcystaceae</taxon>
        <taxon>Microcystis</taxon>
    </lineage>
</organism>
<dbReference type="Pfam" id="PF01476">
    <property type="entry name" value="LysM"/>
    <property type="match status" value="2"/>
</dbReference>
<proteinExistence type="predicted"/>
<dbReference type="Pfam" id="PF01551">
    <property type="entry name" value="Peptidase_M23"/>
    <property type="match status" value="1"/>
</dbReference>
<feature type="domain" description="LysM" evidence="2">
    <location>
        <begin position="100"/>
        <end position="144"/>
    </location>
</feature>
<dbReference type="PROSITE" id="PS51782">
    <property type="entry name" value="LYSM"/>
    <property type="match status" value="2"/>
</dbReference>
<dbReference type="SUPFAM" id="SSF54106">
    <property type="entry name" value="LysM domain"/>
    <property type="match status" value="2"/>
</dbReference>
<dbReference type="InterPro" id="IPR016047">
    <property type="entry name" value="M23ase_b-sheet_dom"/>
</dbReference>
<feature type="region of interest" description="Disordered" evidence="1">
    <location>
        <begin position="145"/>
        <end position="174"/>
    </location>
</feature>
<dbReference type="AlphaFoldDB" id="A0A0A1W0W4"/>
<feature type="compositionally biased region" description="Polar residues" evidence="1">
    <location>
        <begin position="161"/>
        <end position="171"/>
    </location>
</feature>
<dbReference type="InterPro" id="IPR036779">
    <property type="entry name" value="LysM_dom_sf"/>
</dbReference>
<evidence type="ECO:0000259" key="2">
    <source>
        <dbReference type="PROSITE" id="PS51782"/>
    </source>
</evidence>
<dbReference type="CDD" id="cd12797">
    <property type="entry name" value="M23_peptidase"/>
    <property type="match status" value="1"/>
</dbReference>
<dbReference type="InterPro" id="IPR011055">
    <property type="entry name" value="Dup_hybrid_motif"/>
</dbReference>
<accession>A0A0A1W0W4</accession>
<name>A0A0A1W0W4_MICAE</name>
<dbReference type="SUPFAM" id="SSF51261">
    <property type="entry name" value="Duplicated hybrid motif"/>
    <property type="match status" value="1"/>
</dbReference>
<feature type="region of interest" description="Disordered" evidence="1">
    <location>
        <begin position="361"/>
        <end position="380"/>
    </location>
</feature>
<dbReference type="GO" id="GO:0004222">
    <property type="term" value="F:metalloendopeptidase activity"/>
    <property type="evidence" value="ECO:0007669"/>
    <property type="project" value="TreeGrafter"/>
</dbReference>